<dbReference type="InterPro" id="IPR028082">
    <property type="entry name" value="Peripla_BP_I"/>
</dbReference>
<dbReference type="GO" id="GO:0000976">
    <property type="term" value="F:transcription cis-regulatory region binding"/>
    <property type="evidence" value="ECO:0007669"/>
    <property type="project" value="TreeGrafter"/>
</dbReference>
<accession>A0A9D9IA72</accession>
<evidence type="ECO:0000313" key="6">
    <source>
        <dbReference type="Proteomes" id="UP000810292"/>
    </source>
</evidence>
<evidence type="ECO:0000313" key="5">
    <source>
        <dbReference type="EMBL" id="MBO8468600.1"/>
    </source>
</evidence>
<keyword evidence="3" id="KW-0804">Transcription</keyword>
<name>A0A9D9IA72_9SPIO</name>
<dbReference type="Proteomes" id="UP000810292">
    <property type="component" value="Unassembled WGS sequence"/>
</dbReference>
<dbReference type="Gene3D" id="3.40.50.2300">
    <property type="match status" value="2"/>
</dbReference>
<dbReference type="Pfam" id="PF13407">
    <property type="entry name" value="Peripla_BP_4"/>
    <property type="match status" value="1"/>
</dbReference>
<dbReference type="SUPFAM" id="SSF53822">
    <property type="entry name" value="Periplasmic binding protein-like I"/>
    <property type="match status" value="1"/>
</dbReference>
<dbReference type="InterPro" id="IPR025997">
    <property type="entry name" value="SBP_2_dom"/>
</dbReference>
<sequence length="332" mass="36824">MVTIKDLAESTGVSRGTVDRVLHNRGRVAPEVKELVLAKAKQLGYQPNRAGKMLAARKQPHKIGVILPSEGNPFFADVIRGMNDADEEYEEFGFSIEIIEIKGFEQKLHIEAIHKLKEDGADAIVAATIDSEEVIKALEGTKLPFSAVNSDISSESRLCYVGPDYYGKGTLHAGLLAITGGERKGILILKGSSWMKGHDEIIKGFRETLERRSVITGPVMECETGDDDSRAKLVVQQELSRHPEIDTLFISTAGIVGAVAGTDGRDMLIFTSDDVETTRNLIRSGRIQWTVCQEPYRQGYESIRRMQDYLIDGRLPENLITENIVRIKENLL</sequence>
<dbReference type="GO" id="GO:0003700">
    <property type="term" value="F:DNA-binding transcription factor activity"/>
    <property type="evidence" value="ECO:0007669"/>
    <property type="project" value="TreeGrafter"/>
</dbReference>
<dbReference type="SMART" id="SM00354">
    <property type="entry name" value="HTH_LACI"/>
    <property type="match status" value="1"/>
</dbReference>
<comment type="caution">
    <text evidence="5">The sequence shown here is derived from an EMBL/GenBank/DDBJ whole genome shotgun (WGS) entry which is preliminary data.</text>
</comment>
<dbReference type="AlphaFoldDB" id="A0A9D9IA72"/>
<keyword evidence="1" id="KW-0805">Transcription regulation</keyword>
<evidence type="ECO:0000256" key="1">
    <source>
        <dbReference type="ARBA" id="ARBA00023015"/>
    </source>
</evidence>
<keyword evidence="2 5" id="KW-0238">DNA-binding</keyword>
<reference evidence="5" key="1">
    <citation type="submission" date="2020-10" db="EMBL/GenBank/DDBJ databases">
        <authorList>
            <person name="Gilroy R."/>
        </authorList>
    </citation>
    <scope>NUCLEOTIDE SEQUENCE</scope>
    <source>
        <strain evidence="5">14700</strain>
    </source>
</reference>
<dbReference type="PROSITE" id="PS50932">
    <property type="entry name" value="HTH_LACI_2"/>
    <property type="match status" value="1"/>
</dbReference>
<dbReference type="Gene3D" id="1.10.260.40">
    <property type="entry name" value="lambda repressor-like DNA-binding domains"/>
    <property type="match status" value="1"/>
</dbReference>
<dbReference type="CDD" id="cd01392">
    <property type="entry name" value="HTH_LacI"/>
    <property type="match status" value="1"/>
</dbReference>
<evidence type="ECO:0000259" key="4">
    <source>
        <dbReference type="PROSITE" id="PS50932"/>
    </source>
</evidence>
<proteinExistence type="predicted"/>
<feature type="domain" description="HTH lacI-type" evidence="4">
    <location>
        <begin position="2"/>
        <end position="56"/>
    </location>
</feature>
<evidence type="ECO:0000256" key="2">
    <source>
        <dbReference type="ARBA" id="ARBA00023125"/>
    </source>
</evidence>
<dbReference type="InterPro" id="IPR000843">
    <property type="entry name" value="HTH_LacI"/>
</dbReference>
<dbReference type="PROSITE" id="PS00356">
    <property type="entry name" value="HTH_LACI_1"/>
    <property type="match status" value="1"/>
</dbReference>
<evidence type="ECO:0000256" key="3">
    <source>
        <dbReference type="ARBA" id="ARBA00023163"/>
    </source>
</evidence>
<dbReference type="PANTHER" id="PTHR30146:SF109">
    <property type="entry name" value="HTH-TYPE TRANSCRIPTIONAL REGULATOR GALS"/>
    <property type="match status" value="1"/>
</dbReference>
<reference evidence="5" key="2">
    <citation type="journal article" date="2021" name="PeerJ">
        <title>Extensive microbial diversity within the chicken gut microbiome revealed by metagenomics and culture.</title>
        <authorList>
            <person name="Gilroy R."/>
            <person name="Ravi A."/>
            <person name="Getino M."/>
            <person name="Pursley I."/>
            <person name="Horton D.L."/>
            <person name="Alikhan N.F."/>
            <person name="Baker D."/>
            <person name="Gharbi K."/>
            <person name="Hall N."/>
            <person name="Watson M."/>
            <person name="Adriaenssens E.M."/>
            <person name="Foster-Nyarko E."/>
            <person name="Jarju S."/>
            <person name="Secka A."/>
            <person name="Antonio M."/>
            <person name="Oren A."/>
            <person name="Chaudhuri R.R."/>
            <person name="La Ragione R."/>
            <person name="Hildebrand F."/>
            <person name="Pallen M.J."/>
        </authorList>
    </citation>
    <scope>NUCLEOTIDE SEQUENCE</scope>
    <source>
        <strain evidence="5">14700</strain>
    </source>
</reference>
<gene>
    <name evidence="5" type="ORF">IAA72_02295</name>
</gene>
<protein>
    <submittedName>
        <fullName evidence="5">LacI family DNA-binding transcriptional regulator</fullName>
    </submittedName>
</protein>
<dbReference type="SUPFAM" id="SSF47413">
    <property type="entry name" value="lambda repressor-like DNA-binding domains"/>
    <property type="match status" value="1"/>
</dbReference>
<organism evidence="5 6">
    <name type="scientific">Candidatus Ornithospirochaeta stercoravium</name>
    <dbReference type="NCBI Taxonomy" id="2840897"/>
    <lineage>
        <taxon>Bacteria</taxon>
        <taxon>Pseudomonadati</taxon>
        <taxon>Spirochaetota</taxon>
        <taxon>Spirochaetia</taxon>
        <taxon>Spirochaetales</taxon>
        <taxon>Spirochaetaceae</taxon>
        <taxon>Spirochaetaceae incertae sedis</taxon>
        <taxon>Candidatus Ornithospirochaeta</taxon>
    </lineage>
</organism>
<dbReference type="InterPro" id="IPR010982">
    <property type="entry name" value="Lambda_DNA-bd_dom_sf"/>
</dbReference>
<dbReference type="PANTHER" id="PTHR30146">
    <property type="entry name" value="LACI-RELATED TRANSCRIPTIONAL REPRESSOR"/>
    <property type="match status" value="1"/>
</dbReference>
<dbReference type="Pfam" id="PF00356">
    <property type="entry name" value="LacI"/>
    <property type="match status" value="1"/>
</dbReference>
<dbReference type="EMBL" id="JADIMF010000035">
    <property type="protein sequence ID" value="MBO8468600.1"/>
    <property type="molecule type" value="Genomic_DNA"/>
</dbReference>